<dbReference type="RefSeq" id="WP_078479759.1">
    <property type="nucleotide sequence ID" value="NZ_RJUR01000012.1"/>
</dbReference>
<gene>
    <name evidence="7" type="ORF">EDF85_1708</name>
</gene>
<dbReference type="Proteomes" id="UP000269115">
    <property type="component" value="Unassembled WGS sequence"/>
</dbReference>
<feature type="transmembrane region" description="Helical" evidence="5">
    <location>
        <begin position="12"/>
        <end position="30"/>
    </location>
</feature>
<organism evidence="7 8">
    <name type="scientific">Pseudomonas putida</name>
    <name type="common">Arthrobacter siderocapsulatus</name>
    <dbReference type="NCBI Taxonomy" id="303"/>
    <lineage>
        <taxon>Bacteria</taxon>
        <taxon>Pseudomonadati</taxon>
        <taxon>Pseudomonadota</taxon>
        <taxon>Gammaproteobacteria</taxon>
        <taxon>Pseudomonadales</taxon>
        <taxon>Pseudomonadaceae</taxon>
        <taxon>Pseudomonas</taxon>
    </lineage>
</organism>
<protein>
    <submittedName>
        <fullName evidence="7">O-antigen ligase-like membrane protein</fullName>
    </submittedName>
</protein>
<evidence type="ECO:0000256" key="4">
    <source>
        <dbReference type="ARBA" id="ARBA00023136"/>
    </source>
</evidence>
<dbReference type="PANTHER" id="PTHR37422:SF13">
    <property type="entry name" value="LIPOPOLYSACCHARIDE BIOSYNTHESIS PROTEIN PA4999-RELATED"/>
    <property type="match status" value="1"/>
</dbReference>
<accession>A0A9X8HKC3</accession>
<feature type="transmembrane region" description="Helical" evidence="5">
    <location>
        <begin position="330"/>
        <end position="349"/>
    </location>
</feature>
<dbReference type="Pfam" id="PF04932">
    <property type="entry name" value="Wzy_C"/>
    <property type="match status" value="1"/>
</dbReference>
<dbReference type="AlphaFoldDB" id="A0A9X8HKC3"/>
<evidence type="ECO:0000256" key="5">
    <source>
        <dbReference type="SAM" id="Phobius"/>
    </source>
</evidence>
<evidence type="ECO:0000313" key="8">
    <source>
        <dbReference type="Proteomes" id="UP000269115"/>
    </source>
</evidence>
<keyword evidence="2 5" id="KW-0812">Transmembrane</keyword>
<comment type="caution">
    <text evidence="7">The sequence shown here is derived from an EMBL/GenBank/DDBJ whole genome shotgun (WGS) entry which is preliminary data.</text>
</comment>
<feature type="transmembrane region" description="Helical" evidence="5">
    <location>
        <begin position="385"/>
        <end position="401"/>
    </location>
</feature>
<dbReference type="EMBL" id="RJUR01000012">
    <property type="protein sequence ID" value="ROQ51249.1"/>
    <property type="molecule type" value="Genomic_DNA"/>
</dbReference>
<dbReference type="GO" id="GO:0016874">
    <property type="term" value="F:ligase activity"/>
    <property type="evidence" value="ECO:0007669"/>
    <property type="project" value="UniProtKB-KW"/>
</dbReference>
<evidence type="ECO:0000256" key="3">
    <source>
        <dbReference type="ARBA" id="ARBA00022989"/>
    </source>
</evidence>
<dbReference type="PANTHER" id="PTHR37422">
    <property type="entry name" value="TEICHURONIC ACID BIOSYNTHESIS PROTEIN TUAE"/>
    <property type="match status" value="1"/>
</dbReference>
<feature type="transmembrane region" description="Helical" evidence="5">
    <location>
        <begin position="72"/>
        <end position="90"/>
    </location>
</feature>
<feature type="domain" description="O-antigen ligase-related" evidence="6">
    <location>
        <begin position="209"/>
        <end position="337"/>
    </location>
</feature>
<feature type="transmembrane region" description="Helical" evidence="5">
    <location>
        <begin position="124"/>
        <end position="148"/>
    </location>
</feature>
<dbReference type="InterPro" id="IPR051533">
    <property type="entry name" value="WaaL-like"/>
</dbReference>
<keyword evidence="7" id="KW-0436">Ligase</keyword>
<evidence type="ECO:0000256" key="2">
    <source>
        <dbReference type="ARBA" id="ARBA00022692"/>
    </source>
</evidence>
<keyword evidence="4 5" id="KW-0472">Membrane</keyword>
<keyword evidence="3 5" id="KW-1133">Transmembrane helix</keyword>
<reference evidence="7 8" key="1">
    <citation type="submission" date="2018-11" db="EMBL/GenBank/DDBJ databases">
        <title>Genomic analyses of the natural microbiome of Caenorhabditis elegans.</title>
        <authorList>
            <person name="Samuel B."/>
        </authorList>
    </citation>
    <scope>NUCLEOTIDE SEQUENCE [LARGE SCALE GENOMIC DNA]</scope>
    <source>
        <strain evidence="7 8">BIGb0473</strain>
    </source>
</reference>
<feature type="transmembrane region" description="Helical" evidence="5">
    <location>
        <begin position="96"/>
        <end position="117"/>
    </location>
</feature>
<dbReference type="InterPro" id="IPR007016">
    <property type="entry name" value="O-antigen_ligase-rel_domated"/>
</dbReference>
<feature type="transmembrane region" description="Helical" evidence="5">
    <location>
        <begin position="200"/>
        <end position="218"/>
    </location>
</feature>
<feature type="transmembrane region" description="Helical" evidence="5">
    <location>
        <begin position="224"/>
        <end position="239"/>
    </location>
</feature>
<comment type="subcellular location">
    <subcellularLocation>
        <location evidence="1">Membrane</location>
        <topology evidence="1">Multi-pass membrane protein</topology>
    </subcellularLocation>
</comment>
<evidence type="ECO:0000256" key="1">
    <source>
        <dbReference type="ARBA" id="ARBA00004141"/>
    </source>
</evidence>
<name>A0A9X8HKC3_PSEPU</name>
<evidence type="ECO:0000313" key="7">
    <source>
        <dbReference type="EMBL" id="ROQ51249.1"/>
    </source>
</evidence>
<feature type="transmembrane region" description="Helical" evidence="5">
    <location>
        <begin position="246"/>
        <end position="264"/>
    </location>
</feature>
<evidence type="ECO:0000259" key="6">
    <source>
        <dbReference type="Pfam" id="PF04932"/>
    </source>
</evidence>
<sequence>MDLKQNRGSSFWSRSVVWILAIGLFVQLSGKVWLESNSAQNTQVYIWLLLPAAIFFLDIAFRRAFSAFSWEYLPWMCFLLWGAISVLWSTGSEDPAFSLMKRGLFIALYLVSILLFMRRDESTLLRVLMAGVAMITLGALVSLIYQFLVLEQPLAYRAFRIDRSGIRDFANYGWPVAAGIFHGAAATWALGFALDRRRNILSCAFWLLAFCILVIYVLLTYTRGAWFGVAASCLAVVILQNSRRGWLFFVGSAILAAIATFMWWDNLIFEVTKRQLSGRGPIWDYFFSTMPGHWLVGHGLGTPFNYVWPDRDLISPHAHSLYFQQVYDSGLISLALMAAGLLGVAYKALKLRKDKWVRLATPALIFALISMMTDVERVFTRPGDYWTVFWLPIAILLAVSWRSTMHNHNP</sequence>
<proteinExistence type="predicted"/>
<feature type="transmembrane region" description="Helical" evidence="5">
    <location>
        <begin position="172"/>
        <end position="193"/>
    </location>
</feature>
<feature type="transmembrane region" description="Helical" evidence="5">
    <location>
        <begin position="356"/>
        <end position="373"/>
    </location>
</feature>
<dbReference type="GO" id="GO:0016020">
    <property type="term" value="C:membrane"/>
    <property type="evidence" value="ECO:0007669"/>
    <property type="project" value="UniProtKB-SubCell"/>
</dbReference>
<feature type="transmembrane region" description="Helical" evidence="5">
    <location>
        <begin position="42"/>
        <end position="60"/>
    </location>
</feature>